<dbReference type="KEGG" id="ddi:DDB_G0288083"/>
<evidence type="ECO:0000313" key="2">
    <source>
        <dbReference type="EMBL" id="EAL63386.1"/>
    </source>
</evidence>
<dbReference type="VEuPathDB" id="AmoebaDB:DDB_G0288083"/>
<protein>
    <submittedName>
        <fullName evidence="2">Uncharacterized protein</fullName>
    </submittedName>
</protein>
<name>Q54JF4_DICDI</name>
<feature type="compositionally biased region" description="Basic and acidic residues" evidence="1">
    <location>
        <begin position="24"/>
        <end position="36"/>
    </location>
</feature>
<dbReference type="Proteomes" id="UP000002195">
    <property type="component" value="Unassembled WGS sequence"/>
</dbReference>
<feature type="region of interest" description="Disordered" evidence="1">
    <location>
        <begin position="1"/>
        <end position="38"/>
    </location>
</feature>
<dbReference type="AlphaFoldDB" id="Q54JF4"/>
<sequence>MKDKKNNTDTNKLEIGDNYNNNNNKDKNGLEIKSGDIKNNNKNNNNSLVELKLPLDISLAKFNYNIILGVKAIYVNKNTIKVSHSKYFNISKLLPFFGYNINHIKEILNPNKHLVIETYKELLYIIYETSVSDSINSAYIFRALLNHVCDNNMRRVGFNHTMIDFDGGVIRRPDFYFVSMKYF</sequence>
<feature type="compositionally biased region" description="Basic and acidic residues" evidence="1">
    <location>
        <begin position="1"/>
        <end position="15"/>
    </location>
</feature>
<dbReference type="HOGENOM" id="CLU_1477701_0_0_1"/>
<dbReference type="RefSeq" id="XP_636896.1">
    <property type="nucleotide sequence ID" value="XM_631804.1"/>
</dbReference>
<gene>
    <name evidence="2" type="ORF">DDB_G0288083</name>
</gene>
<dbReference type="PaxDb" id="44689-DDB0187775"/>
<accession>Q54JF4</accession>
<dbReference type="EMBL" id="AAFI02000109">
    <property type="protein sequence ID" value="EAL63386.1"/>
    <property type="molecule type" value="Genomic_DNA"/>
</dbReference>
<evidence type="ECO:0000256" key="1">
    <source>
        <dbReference type="SAM" id="MobiDB-lite"/>
    </source>
</evidence>
<dbReference type="GeneID" id="8626451"/>
<proteinExistence type="predicted"/>
<reference evidence="2 3" key="1">
    <citation type="journal article" date="2005" name="Nature">
        <title>The genome of the social amoeba Dictyostelium discoideum.</title>
        <authorList>
            <consortium name="The Dictyostelium discoideum Sequencing Consortium"/>
            <person name="Eichinger L."/>
            <person name="Pachebat J.A."/>
            <person name="Glockner G."/>
            <person name="Rajandream M.A."/>
            <person name="Sucgang R."/>
            <person name="Berriman M."/>
            <person name="Song J."/>
            <person name="Olsen R."/>
            <person name="Szafranski K."/>
            <person name="Xu Q."/>
            <person name="Tunggal B."/>
            <person name="Kummerfeld S."/>
            <person name="Madera M."/>
            <person name="Konfortov B.A."/>
            <person name="Rivero F."/>
            <person name="Bankier A.T."/>
            <person name="Lehmann R."/>
            <person name="Hamlin N."/>
            <person name="Davies R."/>
            <person name="Gaudet P."/>
            <person name="Fey P."/>
            <person name="Pilcher K."/>
            <person name="Chen G."/>
            <person name="Saunders D."/>
            <person name="Sodergren E."/>
            <person name="Davis P."/>
            <person name="Kerhornou A."/>
            <person name="Nie X."/>
            <person name="Hall N."/>
            <person name="Anjard C."/>
            <person name="Hemphill L."/>
            <person name="Bason N."/>
            <person name="Farbrother P."/>
            <person name="Desany B."/>
            <person name="Just E."/>
            <person name="Morio T."/>
            <person name="Rost R."/>
            <person name="Churcher C."/>
            <person name="Cooper J."/>
            <person name="Haydock S."/>
            <person name="van Driessche N."/>
            <person name="Cronin A."/>
            <person name="Goodhead I."/>
            <person name="Muzny D."/>
            <person name="Mourier T."/>
            <person name="Pain A."/>
            <person name="Lu M."/>
            <person name="Harper D."/>
            <person name="Lindsay R."/>
            <person name="Hauser H."/>
            <person name="James K."/>
            <person name="Quiles M."/>
            <person name="Madan Babu M."/>
            <person name="Saito T."/>
            <person name="Buchrieser C."/>
            <person name="Wardroper A."/>
            <person name="Felder M."/>
            <person name="Thangavelu M."/>
            <person name="Johnson D."/>
            <person name="Knights A."/>
            <person name="Loulseged H."/>
            <person name="Mungall K."/>
            <person name="Oliver K."/>
            <person name="Price C."/>
            <person name="Quail M.A."/>
            <person name="Urushihara H."/>
            <person name="Hernandez J."/>
            <person name="Rabbinowitsch E."/>
            <person name="Steffen D."/>
            <person name="Sanders M."/>
            <person name="Ma J."/>
            <person name="Kohara Y."/>
            <person name="Sharp S."/>
            <person name="Simmonds M."/>
            <person name="Spiegler S."/>
            <person name="Tivey A."/>
            <person name="Sugano S."/>
            <person name="White B."/>
            <person name="Walker D."/>
            <person name="Woodward J."/>
            <person name="Winckler T."/>
            <person name="Tanaka Y."/>
            <person name="Shaulsky G."/>
            <person name="Schleicher M."/>
            <person name="Weinstock G."/>
            <person name="Rosenthal A."/>
            <person name="Cox E.C."/>
            <person name="Chisholm R.L."/>
            <person name="Gibbs R."/>
            <person name="Loomis W.F."/>
            <person name="Platzer M."/>
            <person name="Kay R.R."/>
            <person name="Williams J."/>
            <person name="Dear P.H."/>
            <person name="Noegel A.A."/>
            <person name="Barrell B."/>
            <person name="Kuspa A."/>
        </authorList>
    </citation>
    <scope>NUCLEOTIDE SEQUENCE [LARGE SCALE GENOMIC DNA]</scope>
    <source>
        <strain evidence="2 3">AX4</strain>
    </source>
</reference>
<comment type="caution">
    <text evidence="2">The sequence shown here is derived from an EMBL/GenBank/DDBJ whole genome shotgun (WGS) entry which is preliminary data.</text>
</comment>
<keyword evidence="3" id="KW-1185">Reference proteome</keyword>
<organism evidence="2 3">
    <name type="scientific">Dictyostelium discoideum</name>
    <name type="common">Social amoeba</name>
    <dbReference type="NCBI Taxonomy" id="44689"/>
    <lineage>
        <taxon>Eukaryota</taxon>
        <taxon>Amoebozoa</taxon>
        <taxon>Evosea</taxon>
        <taxon>Eumycetozoa</taxon>
        <taxon>Dictyostelia</taxon>
        <taxon>Dictyosteliales</taxon>
        <taxon>Dictyosteliaceae</taxon>
        <taxon>Dictyostelium</taxon>
    </lineage>
</organism>
<evidence type="ECO:0000313" key="3">
    <source>
        <dbReference type="Proteomes" id="UP000002195"/>
    </source>
</evidence>
<dbReference type="InParanoid" id="Q54JF4"/>